<dbReference type="AlphaFoldDB" id="A0AA85JWX7"/>
<dbReference type="GO" id="GO:0031122">
    <property type="term" value="P:cytoplasmic microtubule organization"/>
    <property type="evidence" value="ECO:0007669"/>
    <property type="project" value="TreeGrafter"/>
</dbReference>
<feature type="region of interest" description="Disordered" evidence="4">
    <location>
        <begin position="964"/>
        <end position="991"/>
    </location>
</feature>
<proteinExistence type="predicted"/>
<dbReference type="GO" id="GO:0005634">
    <property type="term" value="C:nucleus"/>
    <property type="evidence" value="ECO:0007669"/>
    <property type="project" value="TreeGrafter"/>
</dbReference>
<dbReference type="Pfam" id="PF01302">
    <property type="entry name" value="CAP_GLY"/>
    <property type="match status" value="1"/>
</dbReference>
<evidence type="ECO:0000256" key="3">
    <source>
        <dbReference type="SAM" id="Coils"/>
    </source>
</evidence>
<keyword evidence="3" id="KW-0175">Coiled coil</keyword>
<dbReference type="GO" id="GO:0051010">
    <property type="term" value="F:microtubule plus-end binding"/>
    <property type="evidence" value="ECO:0007669"/>
    <property type="project" value="TreeGrafter"/>
</dbReference>
<reference evidence="7" key="2">
    <citation type="submission" date="2023-11" db="UniProtKB">
        <authorList>
            <consortium name="WormBaseParasite"/>
        </authorList>
    </citation>
    <scope>IDENTIFICATION</scope>
</reference>
<dbReference type="GO" id="GO:0005938">
    <property type="term" value="C:cell cortex"/>
    <property type="evidence" value="ECO:0007669"/>
    <property type="project" value="TreeGrafter"/>
</dbReference>
<feature type="region of interest" description="Disordered" evidence="4">
    <location>
        <begin position="1082"/>
        <end position="1134"/>
    </location>
</feature>
<feature type="compositionally biased region" description="Basic and acidic residues" evidence="4">
    <location>
        <begin position="1109"/>
        <end position="1133"/>
    </location>
</feature>
<evidence type="ECO:0000313" key="6">
    <source>
        <dbReference type="Proteomes" id="UP000050795"/>
    </source>
</evidence>
<dbReference type="PANTHER" id="PTHR18916">
    <property type="entry name" value="DYNACTIN 1-RELATED MICROTUBULE-BINDING"/>
    <property type="match status" value="1"/>
</dbReference>
<dbReference type="WBParaSite" id="TREG1_46880.1">
    <property type="protein sequence ID" value="TREG1_46880.1"/>
    <property type="gene ID" value="TREG1_46880"/>
</dbReference>
<dbReference type="InterPro" id="IPR000938">
    <property type="entry name" value="CAP-Gly_domain"/>
</dbReference>
<evidence type="ECO:0000256" key="2">
    <source>
        <dbReference type="ARBA" id="ARBA00022490"/>
    </source>
</evidence>
<reference evidence="6" key="1">
    <citation type="submission" date="2022-06" db="EMBL/GenBank/DDBJ databases">
        <authorList>
            <person name="Berger JAMES D."/>
            <person name="Berger JAMES D."/>
        </authorList>
    </citation>
    <scope>NUCLEOTIDE SEQUENCE [LARGE SCALE GENOMIC DNA]</scope>
</reference>
<feature type="domain" description="CAP-Gly" evidence="5">
    <location>
        <begin position="96"/>
        <end position="138"/>
    </location>
</feature>
<sequence>MNITHLNLMRQPSTSMTDNDSLNMATKVRFVSNLLDGHLCSDVLTPPSLSKLTSLSTGDHSISPDTGTCLDLKNFSIGDRVYLNKAKQRGTIAYIGPTHFAAEDLVGIVLDSNCGKHDGSINGIRYFQCAAKRGVFCPINELSPLDHKKTSGNSRPRHYCENEQSRNYNVYVSDKRKSNSLSLKSCRGQFDRTDRNYHSFRSPSILRSDNFSTQHTGRLQRSWSERCKFSGKSWKDSLSITDDRMFEPNGPPKGVNRIHRSNTLPGNACRDSQDPSISTARFLRGGSLPRLKEDNRVKKSIPFSEISSTSASKLYDKRHRNFHRRNAKVDKLRSSSNSYTDINQSLINPPFRNSLRLIKLNRLNRYSSGQIIKTDDQNNSAGFSYHPPEADKTCSDNELFLVNSVISCAQERLSELQNQVLQYHAYNVKLLEQLTHIKSCQNEISHKLEERCRNDVLQSQHAYQRQRGRIKDIKSKLLQEYTRSRNLVVQFHNLRVPIKYTSPRESINNLENNCYSPENNSIGCINISSNDRDDLNKYNNNIALTTFHPIEGIGNIVHSRKITCNTLTPESLVNSSVNTGQEIMKLRKQKLIIYDAYQCHYQNIMKRLMAYQRTVTKQVYSFSVCNHNENQESSSNSYKTMCTEHQVMLNMVKERNCKLSMELSVLNAEILHLSNRPERQLYDFLKQLDSCKSTNDRLHQTIQDLEEQIAKIQKDLEDAKKKLNKEDVIHLTLMRMNLRIHQLKQMEIRARSLQNDQCMSIQTKEKELTEAMNKMDLLSQAWANERQAKITSVQKLRENLKSLSGEPLKIYITDKMNHVIYDGGARNNGIQTSDTETPVLPNSLFSALCKEIRRLQSRSVSLVEALDLLSAGNYNAEKLDHIKSLVLTSNASKKINNTAISTKANSYNSYDTKLHNSVRSFKFRNNSKVSGISCSVKSYSDMLPTLIQNKQISVVDNRSHRITSFRHSDHDQKSKHTAMQEPTKGKISVPSSVDGLRLETRVSTSEQEQQQTEQQLSNHLELDVFKQQRMLLQQCQEQQRQLQQQQLQQLPHHSLALSFSPRVQRRPVSFYLSRSLDKFIKHPIPEADEEEGQDDEEEEEEEDEEDVKGEEGCKKEKKEHFDSHTKRIHEKIGTENLNESNMVLVESHS</sequence>
<evidence type="ECO:0000313" key="7">
    <source>
        <dbReference type="WBParaSite" id="TREG1_46880.1"/>
    </source>
</evidence>
<dbReference type="Proteomes" id="UP000050795">
    <property type="component" value="Unassembled WGS sequence"/>
</dbReference>
<protein>
    <recommendedName>
        <fullName evidence="5">CAP-Gly domain-containing protein</fullName>
    </recommendedName>
</protein>
<name>A0AA85JWX7_TRIRE</name>
<feature type="compositionally biased region" description="Acidic residues" evidence="4">
    <location>
        <begin position="1086"/>
        <end position="1108"/>
    </location>
</feature>
<comment type="subcellular location">
    <subcellularLocation>
        <location evidence="1">Cytoplasm</location>
    </subcellularLocation>
</comment>
<dbReference type="SMART" id="SM01052">
    <property type="entry name" value="CAP_GLY"/>
    <property type="match status" value="1"/>
</dbReference>
<dbReference type="InterPro" id="IPR036859">
    <property type="entry name" value="CAP-Gly_dom_sf"/>
</dbReference>
<evidence type="ECO:0000256" key="1">
    <source>
        <dbReference type="ARBA" id="ARBA00004496"/>
    </source>
</evidence>
<dbReference type="Gene3D" id="2.30.30.190">
    <property type="entry name" value="CAP Gly-rich-like domain"/>
    <property type="match status" value="1"/>
</dbReference>
<keyword evidence="6" id="KW-1185">Reference proteome</keyword>
<keyword evidence="2" id="KW-0963">Cytoplasm</keyword>
<dbReference type="PROSITE" id="PS50245">
    <property type="entry name" value="CAP_GLY_2"/>
    <property type="match status" value="1"/>
</dbReference>
<feature type="coiled-coil region" evidence="3">
    <location>
        <begin position="688"/>
        <end position="729"/>
    </location>
</feature>
<dbReference type="GO" id="GO:0035371">
    <property type="term" value="C:microtubule plus-end"/>
    <property type="evidence" value="ECO:0007669"/>
    <property type="project" value="TreeGrafter"/>
</dbReference>
<accession>A0AA85JWX7</accession>
<evidence type="ECO:0000256" key="4">
    <source>
        <dbReference type="SAM" id="MobiDB-lite"/>
    </source>
</evidence>
<dbReference type="SUPFAM" id="SSF74924">
    <property type="entry name" value="Cap-Gly domain"/>
    <property type="match status" value="1"/>
</dbReference>
<organism evidence="6 7">
    <name type="scientific">Trichobilharzia regenti</name>
    <name type="common">Nasal bird schistosome</name>
    <dbReference type="NCBI Taxonomy" id="157069"/>
    <lineage>
        <taxon>Eukaryota</taxon>
        <taxon>Metazoa</taxon>
        <taxon>Spiralia</taxon>
        <taxon>Lophotrochozoa</taxon>
        <taxon>Platyhelminthes</taxon>
        <taxon>Trematoda</taxon>
        <taxon>Digenea</taxon>
        <taxon>Strigeidida</taxon>
        <taxon>Schistosomatoidea</taxon>
        <taxon>Schistosomatidae</taxon>
        <taxon>Trichobilharzia</taxon>
    </lineage>
</organism>
<dbReference type="PANTHER" id="PTHR18916:SF85">
    <property type="entry name" value="TUBULIN-FOLDING COFACTOR B"/>
    <property type="match status" value="1"/>
</dbReference>
<evidence type="ECO:0000259" key="5">
    <source>
        <dbReference type="PROSITE" id="PS50245"/>
    </source>
</evidence>